<keyword evidence="3" id="KW-1185">Reference proteome</keyword>
<accession>A0ABZ2PX01</accession>
<sequence length="301" mass="32672">MSTTPIDLSQLPAPDVIEPLDYETLLAQRKARLIALYPLEEQADIAATLALESEPMVKLLQESAYRELVLRQRVNDAARALLLAYASGATLDHLGALFDVKRLLISAGDPQAGRDPVYEDCDALRERIQLAPRGFSVAGPLDAYVFHARSADGRVLSANAYSPSPCVMVVTILSREGDGTASDELLTVVREALEKKRPQTDKVIVRSAKIVRYTIRATLKFFSGPDRAVALAEANRHTAQFANDMHRIGREVTKDGLYASMRVAGVQKVLLDTPADGVAVARDEAAYCTGIELIDGGVANE</sequence>
<dbReference type="InterPro" id="IPR052726">
    <property type="entry name" value="Phage_Baseplate_Hub"/>
</dbReference>
<name>A0ABZ2PX01_9BURK</name>
<feature type="domain" description="Baseplate J-like central" evidence="1">
    <location>
        <begin position="137"/>
        <end position="206"/>
    </location>
</feature>
<evidence type="ECO:0000313" key="3">
    <source>
        <dbReference type="Proteomes" id="UP001493153"/>
    </source>
</evidence>
<reference evidence="2 3" key="1">
    <citation type="submission" date="2020-09" db="EMBL/GenBank/DDBJ databases">
        <title>Genome sequences of Mycetohabitans spp.</title>
        <authorList>
            <person name="Carter M.E."/>
            <person name="Carpenter S.C.D."/>
            <person name="Bogdanove A.J."/>
        </authorList>
    </citation>
    <scope>NUCLEOTIDE SEQUENCE [LARGE SCALE GENOMIC DNA]</scope>
    <source>
        <strain evidence="2 3">B12</strain>
    </source>
</reference>
<dbReference type="Pfam" id="PF26078">
    <property type="entry name" value="Baseplate_J_M"/>
    <property type="match status" value="1"/>
</dbReference>
<evidence type="ECO:0000313" key="2">
    <source>
        <dbReference type="EMBL" id="WXK39641.1"/>
    </source>
</evidence>
<gene>
    <name evidence="2" type="ORF">IHE29_10360</name>
</gene>
<dbReference type="InterPro" id="IPR014507">
    <property type="entry name" value="Baseplate_assembly_J_pred"/>
</dbReference>
<protein>
    <submittedName>
        <fullName evidence="2">Baseplate J/gp47 family protein</fullName>
    </submittedName>
</protein>
<dbReference type="EMBL" id="CP062176">
    <property type="protein sequence ID" value="WXK39641.1"/>
    <property type="molecule type" value="Genomic_DNA"/>
</dbReference>
<organism evidence="2 3">
    <name type="scientific">Mycetohabitans rhizoxinica</name>
    <dbReference type="NCBI Taxonomy" id="412963"/>
    <lineage>
        <taxon>Bacteria</taxon>
        <taxon>Pseudomonadati</taxon>
        <taxon>Pseudomonadota</taxon>
        <taxon>Betaproteobacteria</taxon>
        <taxon>Burkholderiales</taxon>
        <taxon>Burkholderiaceae</taxon>
        <taxon>Mycetohabitans</taxon>
    </lineage>
</organism>
<dbReference type="PANTHER" id="PTHR35862:SF1">
    <property type="entry name" value="FELS-2 PROPHAGE PROTEIN"/>
    <property type="match status" value="1"/>
</dbReference>
<proteinExistence type="predicted"/>
<dbReference type="RefSeq" id="WP_338860950.1">
    <property type="nucleotide sequence ID" value="NZ_CP062171.1"/>
</dbReference>
<evidence type="ECO:0000259" key="1">
    <source>
        <dbReference type="Pfam" id="PF26078"/>
    </source>
</evidence>
<dbReference type="Proteomes" id="UP001493153">
    <property type="component" value="Chromosome"/>
</dbReference>
<dbReference type="InterPro" id="IPR058531">
    <property type="entry name" value="Baseplate_J_M"/>
</dbReference>
<dbReference type="PANTHER" id="PTHR35862">
    <property type="entry name" value="FELS-2 PROPHAGE PROTEIN"/>
    <property type="match status" value="1"/>
</dbReference>
<dbReference type="PIRSF" id="PIRSF020481">
    <property type="entry name" value="BAP"/>
    <property type="match status" value="1"/>
</dbReference>